<feature type="transmembrane region" description="Helical" evidence="10">
    <location>
        <begin position="1140"/>
        <end position="1162"/>
    </location>
</feature>
<dbReference type="SMART" id="SM00382">
    <property type="entry name" value="AAA"/>
    <property type="match status" value="2"/>
</dbReference>
<dbReference type="OMA" id="FCISNWA"/>
<dbReference type="HOGENOM" id="CLU_000604_35_0_1"/>
<evidence type="ECO:0000256" key="6">
    <source>
        <dbReference type="ARBA" id="ARBA00022989"/>
    </source>
</evidence>
<dbReference type="SUPFAM" id="SSF52540">
    <property type="entry name" value="P-loop containing nucleoside triphosphate hydrolases"/>
    <property type="match status" value="2"/>
</dbReference>
<dbReference type="InterPro" id="IPR003593">
    <property type="entry name" value="AAA+_ATPase"/>
</dbReference>
<sequence>MSSTSHAPGRGEDIEAQPEDRKDEKAEVFDLRNFILTRQAQAESEGKNTHHKPVGVAWRNLDVYAPPGTRGGVFVKTLPVAIGNTAWRDPLNILYFLISGLSKLRKSKPFGESAPTPILQGHMGILRPSEMLLVLGRPGSGCSTTLRALTSNLASNLSRTGSLTYGGFDQEEVARKMRGEVIFIDEEDTHFPTLTVAQTLRFALRTKVPHKKSRVDGESRSVFIETLIDVLLKMFAMSHVRDTIVGGAAVRGISGGERKRVTISEGLATRAAVIASDNSTRGLDASTALEYARSLKIITDLSKRTSIATLYQVSESIYNLFDRVCVIDKGRCIYYGPREQARRYFEELGYFAGARQTTADFVTAVTDPLQMEFREGFENSAPRTAAQREQAWKNSELYSKLEKEYEEYMQQVRDSESEEAEQLKAIVRDEKNQGVRKGSSYTVSFWEQIKATIVRQIQIKLAAREELQTKIITVIGVSLMISSLFYNQPFDSSGTFMRGGILLFSTLFVGWLQLSEAFEAVSGRPILFRHKQFAFAHPSAIVISRALVDIPLLVLFATLTSVITYFLAHLRVSAGGFWLYFIFVFLSAYSFTALYRLFAALSPSFNEAIRFSALALNVSIVFSGYVLPRNMMNWTVFLSWINATSYAFEGFMANEFRYPIECSPAHIVPFNEVRNPAYQTCALAGATAGSLTVDPEAYLQTSYGYSTGHIGRSLGAVIGFTFLYLILTVIFSEIFDFQGAGGVNVFARTKRTKRQLRSSNRPMDIKVEKVASNTSPTSPNPAETIKPSLSRLVRYESKPIFTWRNVNLELDSGRKLLQNVDGLVRPGRMTALMGASGAGKTTLMCALSQRAVAGKFNGEVLVDGKPLGPGFQKSTGFVLQGDIHVGTQTVREAIEFAALLRQSAEVSREQKLKDAQAAIELLELTDLQDAVIGMPGAGLNVERRKRVSIAVELASKPDLLLFLDEPTSGLDSAGAASIGRLLRRLAEDGQAILCTIHQPSSELFESFDDVILLQNEGRLTYAGPIGDSTVINSHRNSNVVREYFESHGGEYCPPDANVAEYLLETVSSVRGDGMQWNERWLVSEECKQLREWIDNENQQRRSRPVVEDSRATREFSASAWVQLTEVTKRQFRDLWRDSSYAYGVLFSNFVVGFVAGGAFAHVGNSSRDLQNRAFVVFLVILNFPAVINAIIAKFFELRIIFEARESPSKTFAWWALVAAFIITSLPIAVIASIIYFLTSFFLPFYSQSTSTAGYFYLMTLLINIFEIVFSIMLAASSPTPVTASNLLPFILPILAIVNGVMVPQTQLPQPWKSVYWTNPIAYYIRGQVANILAGVPVVCDEPDTYRFDPPPGQSCGAYAGEWAQAAGGYIEDVNATAGCGYCPYRSGDMFLSSLNAVRPACMPFCRLRLGD</sequence>
<feature type="region of interest" description="Disordered" evidence="9">
    <location>
        <begin position="1"/>
        <end position="25"/>
    </location>
</feature>
<feature type="domain" description="ABC transporter" evidence="11">
    <location>
        <begin position="104"/>
        <end position="354"/>
    </location>
</feature>
<comment type="caution">
    <text evidence="12">The sequence shown here is derived from an EMBL/GenBank/DDBJ whole genome shotgun (WGS) entry which is preliminary data.</text>
</comment>
<dbReference type="Pfam" id="PF00005">
    <property type="entry name" value="ABC_tran"/>
    <property type="match status" value="2"/>
</dbReference>
<evidence type="ECO:0000256" key="5">
    <source>
        <dbReference type="ARBA" id="ARBA00022840"/>
    </source>
</evidence>
<name>A0A066VSJ3_TILAU</name>
<feature type="transmembrane region" description="Helical" evidence="10">
    <location>
        <begin position="714"/>
        <end position="735"/>
    </location>
</feature>
<dbReference type="Pfam" id="PF06422">
    <property type="entry name" value="PDR_CDR"/>
    <property type="match status" value="1"/>
</dbReference>
<dbReference type="RefSeq" id="XP_013242881.1">
    <property type="nucleotide sequence ID" value="XM_013387427.1"/>
</dbReference>
<feature type="domain" description="ABC transporter" evidence="11">
    <location>
        <begin position="801"/>
        <end position="1041"/>
    </location>
</feature>
<dbReference type="GeneID" id="25266963"/>
<feature type="compositionally biased region" description="Basic and acidic residues" evidence="9">
    <location>
        <begin position="9"/>
        <end position="25"/>
    </location>
</feature>
<dbReference type="Pfam" id="PF14510">
    <property type="entry name" value="ABC_trans_N"/>
    <property type="match status" value="1"/>
</dbReference>
<keyword evidence="7 10" id="KW-0472">Membrane</keyword>
<dbReference type="GO" id="GO:0016020">
    <property type="term" value="C:membrane"/>
    <property type="evidence" value="ECO:0007669"/>
    <property type="project" value="UniProtKB-SubCell"/>
</dbReference>
<feature type="transmembrane region" description="Helical" evidence="10">
    <location>
        <begin position="1211"/>
        <end position="1242"/>
    </location>
</feature>
<dbReference type="GO" id="GO:0005524">
    <property type="term" value="F:ATP binding"/>
    <property type="evidence" value="ECO:0007669"/>
    <property type="project" value="UniProtKB-KW"/>
</dbReference>
<dbReference type="GO" id="GO:0016887">
    <property type="term" value="F:ATP hydrolysis activity"/>
    <property type="evidence" value="ECO:0007669"/>
    <property type="project" value="InterPro"/>
</dbReference>
<dbReference type="OrthoDB" id="245989at2759"/>
<evidence type="ECO:0000256" key="9">
    <source>
        <dbReference type="SAM" id="MobiDB-lite"/>
    </source>
</evidence>
<evidence type="ECO:0000256" key="3">
    <source>
        <dbReference type="ARBA" id="ARBA00022692"/>
    </source>
</evidence>
<dbReference type="InParanoid" id="A0A066VSJ3"/>
<dbReference type="STRING" id="1037660.A0A066VSJ3"/>
<evidence type="ECO:0000256" key="4">
    <source>
        <dbReference type="ARBA" id="ARBA00022741"/>
    </source>
</evidence>
<dbReference type="InterPro" id="IPR003439">
    <property type="entry name" value="ABC_transporter-like_ATP-bd"/>
</dbReference>
<dbReference type="FunFam" id="3.40.50.300:FF:000054">
    <property type="entry name" value="ABC multidrug transporter atrF"/>
    <property type="match status" value="1"/>
</dbReference>
<dbReference type="GO" id="GO:0140359">
    <property type="term" value="F:ABC-type transporter activity"/>
    <property type="evidence" value="ECO:0007669"/>
    <property type="project" value="InterPro"/>
</dbReference>
<keyword evidence="5" id="KW-0067">ATP-binding</keyword>
<keyword evidence="8" id="KW-0175">Coiled coil</keyword>
<dbReference type="InterPro" id="IPR010929">
    <property type="entry name" value="PDR_CDR_ABC"/>
</dbReference>
<dbReference type="InterPro" id="IPR029481">
    <property type="entry name" value="ABC_trans_N"/>
</dbReference>
<feature type="coiled-coil region" evidence="8">
    <location>
        <begin position="398"/>
        <end position="433"/>
    </location>
</feature>
<keyword evidence="4" id="KW-0547">Nucleotide-binding</keyword>
<feature type="transmembrane region" description="Helical" evidence="10">
    <location>
        <begin position="1174"/>
        <end position="1191"/>
    </location>
</feature>
<accession>A0A066VSJ3</accession>
<evidence type="ECO:0000256" key="8">
    <source>
        <dbReference type="SAM" id="Coils"/>
    </source>
</evidence>
<gene>
    <name evidence="12" type="ORF">K437DRAFT_286057</name>
</gene>
<dbReference type="Pfam" id="PF01061">
    <property type="entry name" value="ABC2_membrane"/>
    <property type="match status" value="2"/>
</dbReference>
<comment type="subcellular location">
    <subcellularLocation>
        <location evidence="1">Membrane</location>
        <topology evidence="1">Multi-pass membrane protein</topology>
    </subcellularLocation>
</comment>
<dbReference type="EMBL" id="JMSN01000049">
    <property type="protein sequence ID" value="KDN44707.1"/>
    <property type="molecule type" value="Genomic_DNA"/>
</dbReference>
<dbReference type="InterPro" id="IPR034001">
    <property type="entry name" value="ABCG_PDR_1"/>
</dbReference>
<dbReference type="PANTHER" id="PTHR19241">
    <property type="entry name" value="ATP-BINDING CASSETTE TRANSPORTER"/>
    <property type="match status" value="1"/>
</dbReference>
<feature type="transmembrane region" description="Helical" evidence="10">
    <location>
        <begin position="577"/>
        <end position="597"/>
    </location>
</feature>
<proteinExistence type="predicted"/>
<evidence type="ECO:0000256" key="7">
    <source>
        <dbReference type="ARBA" id="ARBA00023136"/>
    </source>
</evidence>
<feature type="transmembrane region" description="Helical" evidence="10">
    <location>
        <begin position="609"/>
        <end position="627"/>
    </location>
</feature>
<dbReference type="CDD" id="cd03233">
    <property type="entry name" value="ABCG_PDR_domain1"/>
    <property type="match status" value="1"/>
</dbReference>
<feature type="transmembrane region" description="Helical" evidence="10">
    <location>
        <begin position="1254"/>
        <end position="1275"/>
    </location>
</feature>
<protein>
    <recommendedName>
        <fullName evidence="11">ABC transporter domain-containing protein</fullName>
    </recommendedName>
</protein>
<feature type="transmembrane region" description="Helical" evidence="10">
    <location>
        <begin position="550"/>
        <end position="570"/>
    </location>
</feature>
<evidence type="ECO:0000259" key="11">
    <source>
        <dbReference type="PROSITE" id="PS50893"/>
    </source>
</evidence>
<dbReference type="Proteomes" id="UP000027361">
    <property type="component" value="Unassembled WGS sequence"/>
</dbReference>
<dbReference type="InterPro" id="IPR017871">
    <property type="entry name" value="ABC_transporter-like_CS"/>
</dbReference>
<keyword evidence="6 10" id="KW-1133">Transmembrane helix</keyword>
<dbReference type="Gene3D" id="3.40.50.300">
    <property type="entry name" value="P-loop containing nucleotide triphosphate hydrolases"/>
    <property type="match status" value="2"/>
</dbReference>
<dbReference type="PROSITE" id="PS00211">
    <property type="entry name" value="ABC_TRANSPORTER_1"/>
    <property type="match status" value="1"/>
</dbReference>
<evidence type="ECO:0000313" key="13">
    <source>
        <dbReference type="Proteomes" id="UP000027361"/>
    </source>
</evidence>
<dbReference type="InterPro" id="IPR013525">
    <property type="entry name" value="ABC2_TM"/>
</dbReference>
<evidence type="ECO:0000256" key="10">
    <source>
        <dbReference type="SAM" id="Phobius"/>
    </source>
</evidence>
<keyword evidence="13" id="KW-1185">Reference proteome</keyword>
<feature type="transmembrane region" description="Helical" evidence="10">
    <location>
        <begin position="1281"/>
        <end position="1302"/>
    </location>
</feature>
<dbReference type="PROSITE" id="PS50893">
    <property type="entry name" value="ABC_TRANSPORTER_2"/>
    <property type="match status" value="2"/>
</dbReference>
<dbReference type="InterPro" id="IPR027417">
    <property type="entry name" value="P-loop_NTPase"/>
</dbReference>
<evidence type="ECO:0000313" key="12">
    <source>
        <dbReference type="EMBL" id="KDN44707.1"/>
    </source>
</evidence>
<evidence type="ECO:0000256" key="2">
    <source>
        <dbReference type="ARBA" id="ARBA00022448"/>
    </source>
</evidence>
<keyword evidence="3 10" id="KW-0812">Transmembrane</keyword>
<organism evidence="12 13">
    <name type="scientific">Tilletiaria anomala (strain ATCC 24038 / CBS 436.72 / UBC 951)</name>
    <dbReference type="NCBI Taxonomy" id="1037660"/>
    <lineage>
        <taxon>Eukaryota</taxon>
        <taxon>Fungi</taxon>
        <taxon>Dikarya</taxon>
        <taxon>Basidiomycota</taxon>
        <taxon>Ustilaginomycotina</taxon>
        <taxon>Exobasidiomycetes</taxon>
        <taxon>Georgefischeriales</taxon>
        <taxon>Tilletiariaceae</taxon>
        <taxon>Tilletiaria</taxon>
    </lineage>
</organism>
<keyword evidence="2" id="KW-0813">Transport</keyword>
<evidence type="ECO:0000256" key="1">
    <source>
        <dbReference type="ARBA" id="ARBA00004141"/>
    </source>
</evidence>
<reference evidence="12 13" key="1">
    <citation type="submission" date="2014-05" db="EMBL/GenBank/DDBJ databases">
        <title>Draft genome sequence of a rare smut relative, Tilletiaria anomala UBC 951.</title>
        <authorList>
            <consortium name="DOE Joint Genome Institute"/>
            <person name="Toome M."/>
            <person name="Kuo A."/>
            <person name="Henrissat B."/>
            <person name="Lipzen A."/>
            <person name="Tritt A."/>
            <person name="Yoshinaga Y."/>
            <person name="Zane M."/>
            <person name="Barry K."/>
            <person name="Grigoriev I.V."/>
            <person name="Spatafora J.W."/>
            <person name="Aimea M.C."/>
        </authorList>
    </citation>
    <scope>NUCLEOTIDE SEQUENCE [LARGE SCALE GENOMIC DNA]</scope>
    <source>
        <strain evidence="12 13">UBC 951</strain>
    </source>
</reference>